<accession>A0A1M3L5L8</accession>
<keyword evidence="5" id="KW-1133">Transmembrane helix</keyword>
<dbReference type="EMBL" id="MKVH01000003">
    <property type="protein sequence ID" value="OJX60840.1"/>
    <property type="molecule type" value="Genomic_DNA"/>
</dbReference>
<dbReference type="GO" id="GO:0009279">
    <property type="term" value="C:cell outer membrane"/>
    <property type="evidence" value="ECO:0007669"/>
    <property type="project" value="UniProtKB-SubCell"/>
</dbReference>
<dbReference type="InterPro" id="IPR036465">
    <property type="entry name" value="vWFA_dom_sf"/>
</dbReference>
<dbReference type="CDD" id="cd07185">
    <property type="entry name" value="OmpA_C-like"/>
    <property type="match status" value="1"/>
</dbReference>
<dbReference type="Proteomes" id="UP000184233">
    <property type="component" value="Unassembled WGS sequence"/>
</dbReference>
<dbReference type="PANTHER" id="PTHR30329">
    <property type="entry name" value="STATOR ELEMENT OF FLAGELLAR MOTOR COMPLEX"/>
    <property type="match status" value="1"/>
</dbReference>
<dbReference type="Pfam" id="PF00092">
    <property type="entry name" value="VWA"/>
    <property type="match status" value="1"/>
</dbReference>
<name>A0A1M3L5L8_9BACT</name>
<dbReference type="Gene3D" id="3.40.50.410">
    <property type="entry name" value="von Willebrand factor, type A domain"/>
    <property type="match status" value="1"/>
</dbReference>
<protein>
    <recommendedName>
        <fullName evidence="10">OmpA-like domain-containing protein</fullName>
    </recommendedName>
</protein>
<evidence type="ECO:0000259" key="6">
    <source>
        <dbReference type="PROSITE" id="PS50234"/>
    </source>
</evidence>
<dbReference type="PANTHER" id="PTHR30329:SF21">
    <property type="entry name" value="LIPOPROTEIN YIAD-RELATED"/>
    <property type="match status" value="1"/>
</dbReference>
<proteinExistence type="predicted"/>
<dbReference type="STRING" id="1895771.BGO89_04555"/>
<evidence type="ECO:0000256" key="1">
    <source>
        <dbReference type="ARBA" id="ARBA00004442"/>
    </source>
</evidence>
<organism evidence="8 9">
    <name type="scientific">Candidatus Kapaibacterium thiocyanatum</name>
    <dbReference type="NCBI Taxonomy" id="1895771"/>
    <lineage>
        <taxon>Bacteria</taxon>
        <taxon>Pseudomonadati</taxon>
        <taxon>Candidatus Kapaibacteriota</taxon>
        <taxon>Candidatus Kapaibacteriia</taxon>
        <taxon>Candidatus Kapaibacteriales</taxon>
        <taxon>Candidatus Kapaibacteriaceae</taxon>
        <taxon>Candidatus Kapaibacterium</taxon>
    </lineage>
</organism>
<comment type="caution">
    <text evidence="8">The sequence shown here is derived from an EMBL/GenBank/DDBJ whole genome shotgun (WGS) entry which is preliminary data.</text>
</comment>
<keyword evidence="2 4" id="KW-0472">Membrane</keyword>
<dbReference type="InterPro" id="IPR036737">
    <property type="entry name" value="OmpA-like_sf"/>
</dbReference>
<evidence type="ECO:0000256" key="5">
    <source>
        <dbReference type="SAM" id="Phobius"/>
    </source>
</evidence>
<dbReference type="InterPro" id="IPR002035">
    <property type="entry name" value="VWF_A"/>
</dbReference>
<dbReference type="SUPFAM" id="SSF103088">
    <property type="entry name" value="OmpA-like"/>
    <property type="match status" value="1"/>
</dbReference>
<dbReference type="PRINTS" id="PR01021">
    <property type="entry name" value="OMPADOMAIN"/>
</dbReference>
<keyword evidence="5" id="KW-0812">Transmembrane</keyword>
<evidence type="ECO:0008006" key="10">
    <source>
        <dbReference type="Google" id="ProtNLM"/>
    </source>
</evidence>
<reference evidence="8 9" key="1">
    <citation type="submission" date="2016-09" db="EMBL/GenBank/DDBJ databases">
        <title>Genome-resolved meta-omics ties microbial dynamics to process performance in biotechnology for thiocyanate degradation.</title>
        <authorList>
            <person name="Kantor R.S."/>
            <person name="Huddy R.J."/>
            <person name="Iyer R."/>
            <person name="Thomas B.C."/>
            <person name="Brown C.T."/>
            <person name="Anantharaman K."/>
            <person name="Tringe S."/>
            <person name="Hettich R.L."/>
            <person name="Harrison S.T."/>
            <person name="Banfield J.F."/>
        </authorList>
    </citation>
    <scope>NUCLEOTIDE SEQUENCE [LARGE SCALE GENOMIC DNA]</scope>
    <source>
        <strain evidence="8">59-99</strain>
    </source>
</reference>
<comment type="subcellular location">
    <subcellularLocation>
        <location evidence="1">Cell outer membrane</location>
    </subcellularLocation>
</comment>
<feature type="transmembrane region" description="Helical" evidence="5">
    <location>
        <begin position="21"/>
        <end position="42"/>
    </location>
</feature>
<evidence type="ECO:0000259" key="7">
    <source>
        <dbReference type="PROSITE" id="PS51123"/>
    </source>
</evidence>
<dbReference type="CDD" id="cd00198">
    <property type="entry name" value="vWFA"/>
    <property type="match status" value="1"/>
</dbReference>
<dbReference type="AlphaFoldDB" id="A0A1M3L5L8"/>
<evidence type="ECO:0000313" key="8">
    <source>
        <dbReference type="EMBL" id="OJX60840.1"/>
    </source>
</evidence>
<dbReference type="InterPro" id="IPR006665">
    <property type="entry name" value="OmpA-like"/>
</dbReference>
<feature type="domain" description="OmpA-like" evidence="7">
    <location>
        <begin position="354"/>
        <end position="469"/>
    </location>
</feature>
<dbReference type="InterPro" id="IPR050330">
    <property type="entry name" value="Bact_OuterMem_StrucFunc"/>
</dbReference>
<feature type="domain" description="VWFA" evidence="6">
    <location>
        <begin position="139"/>
        <end position="278"/>
    </location>
</feature>
<evidence type="ECO:0000256" key="3">
    <source>
        <dbReference type="ARBA" id="ARBA00023237"/>
    </source>
</evidence>
<evidence type="ECO:0000256" key="2">
    <source>
        <dbReference type="ARBA" id="ARBA00023136"/>
    </source>
</evidence>
<sequence>MLATEAPSKVHFKGLFRIDRPCVTMVANIVRGAGLILLLMVITSMNGSAQKKQQDSLEKVRRAAEDARVRSALEGVRMTIQNVDITEFPKVKLIVEVLDDSARVLDTIDPRTLTVVENGVPKPVLSVEKITIRERIPVDFIFLIDVTGTMQAYINGVKNNVETFVESLKNRGIEYRIGLVLFSDIIERVHQPTTDVKEFLSWLSKVYASGGFDEKENALEAIREATKIKFNPAANRVAVIITDAPYHQFGERGNGRTYMTTETTIESMRENKLRLFCIVPPILTEYKEMADATRGAVFNIKESFSRILDQYSTQLTNLYAVSYRSDSKVIRDSINVSILDERKRELVKQIIPIVEIGRKFIIENLLFPTASAVLPDSVQELDVLMDFMKSRPAVQVRIEGHTDNRGTAKINKTLSLARAETVKAYLVQKGIDPKRIQTVGYGPSRPIGDNNTEFGRGLNRRTEIVIIAK</sequence>
<dbReference type="SUPFAM" id="SSF53300">
    <property type="entry name" value="vWA-like"/>
    <property type="match status" value="1"/>
</dbReference>
<dbReference type="Gene3D" id="3.30.1330.60">
    <property type="entry name" value="OmpA-like domain"/>
    <property type="match status" value="1"/>
</dbReference>
<evidence type="ECO:0000256" key="4">
    <source>
        <dbReference type="PROSITE-ProRule" id="PRU00473"/>
    </source>
</evidence>
<dbReference type="SMART" id="SM00327">
    <property type="entry name" value="VWA"/>
    <property type="match status" value="1"/>
</dbReference>
<dbReference type="PROSITE" id="PS51123">
    <property type="entry name" value="OMPA_2"/>
    <property type="match status" value="1"/>
</dbReference>
<evidence type="ECO:0000313" key="9">
    <source>
        <dbReference type="Proteomes" id="UP000184233"/>
    </source>
</evidence>
<dbReference type="InterPro" id="IPR006664">
    <property type="entry name" value="OMP_bac"/>
</dbReference>
<dbReference type="PROSITE" id="PS50234">
    <property type="entry name" value="VWFA"/>
    <property type="match status" value="1"/>
</dbReference>
<gene>
    <name evidence="8" type="ORF">BGO89_04555</name>
</gene>
<dbReference type="Pfam" id="PF00691">
    <property type="entry name" value="OmpA"/>
    <property type="match status" value="1"/>
</dbReference>
<keyword evidence="3" id="KW-0998">Cell outer membrane</keyword>